<evidence type="ECO:0000256" key="1">
    <source>
        <dbReference type="ARBA" id="ARBA00001971"/>
    </source>
</evidence>
<proteinExistence type="inferred from homology"/>
<evidence type="ECO:0000256" key="7">
    <source>
        <dbReference type="ARBA" id="ARBA00023033"/>
    </source>
</evidence>
<dbReference type="GO" id="GO:0004497">
    <property type="term" value="F:monooxygenase activity"/>
    <property type="evidence" value="ECO:0007669"/>
    <property type="project" value="UniProtKB-KW"/>
</dbReference>
<reference evidence="11 12" key="1">
    <citation type="submission" date="2014-02" db="EMBL/GenBank/DDBJ databases">
        <title>The Genome Sequence of Trichophyton rubrum (morphotype soudanense) CBS 452.61.</title>
        <authorList>
            <consortium name="The Broad Institute Genomics Platform"/>
            <person name="Cuomo C.A."/>
            <person name="White T.C."/>
            <person name="Graser Y."/>
            <person name="Martinez-Rossi N."/>
            <person name="Heitman J."/>
            <person name="Young S.K."/>
            <person name="Zeng Q."/>
            <person name="Gargeya S."/>
            <person name="Abouelleil A."/>
            <person name="Alvarado L."/>
            <person name="Chapman S.B."/>
            <person name="Gainer-Dewar J."/>
            <person name="Goldberg J."/>
            <person name="Griggs A."/>
            <person name="Gujja S."/>
            <person name="Hansen M."/>
            <person name="Howarth C."/>
            <person name="Imamovic A."/>
            <person name="Larimer J."/>
            <person name="Martinez D."/>
            <person name="Murphy C."/>
            <person name="Pearson M.D."/>
            <person name="Persinoti G."/>
            <person name="Poon T."/>
            <person name="Priest M."/>
            <person name="Roberts A.D."/>
            <person name="Saif S."/>
            <person name="Shea T.D."/>
            <person name="Sykes S.N."/>
            <person name="Wortman J."/>
            <person name="Nusbaum C."/>
            <person name="Birren B."/>
        </authorList>
    </citation>
    <scope>NUCLEOTIDE SEQUENCE [LARGE SCALE GENOMIC DNA]</scope>
    <source>
        <strain evidence="11 12">CBS 452.61</strain>
    </source>
</reference>
<feature type="transmembrane region" description="Helical" evidence="10">
    <location>
        <begin position="15"/>
        <end position="34"/>
    </location>
</feature>
<sequence length="526" mass="60479">MDQLELLTGLPSQHTYVLGLSILLPLVIFLVISVKSYYRLSHIPGPFFARFTNIPRLLWVKSFNAHRIHIDLHKKYGPIVRFGPNMVSVGDPREIGTIYSFKRPWPKSDFYRSLLLKTRSKPVEGIFATQNEAIHRALKRPISNVYSMSHLVSFEPYVDTAMRVFCEQLESRFAKTESGSGSGKTIPCDFGQWLQMFAFDVMGELTFSHRFGFMEKGEDIDGVMAELWSTLQKTALVTQMPWLGDVWTNNPILRFFRKNIQSPGVIFAMRRVQERQKIEKGELKKEWKINNRDMLSRFMEVEASDPSVPPFALLVWTSSNITAGSDSTAMFLRAMFYYLLHNPSTLKRLVAEFDEAAEAGNLDELAGFRQAKDLPYFNACINEAGRMHPPLGLPMERVIPAEGANICGQHIEGGTVVGMSSWVTHHHEQTFGADCDKWRPERWLCKPEQAKYMEKCLLTFGAGHRNCIGKNIALLEIYKIVPTLLRRFYFELLDPDEGGDWVVMNRWFVTQRGFKVRLRRRVYPES</sequence>
<dbReference type="EMBL" id="KK208846">
    <property type="protein sequence ID" value="EZF74360.1"/>
    <property type="molecule type" value="Genomic_DNA"/>
</dbReference>
<keyword evidence="10" id="KW-0472">Membrane</keyword>
<dbReference type="AlphaFoldDB" id="A0A022XUD9"/>
<keyword evidence="10" id="KW-0812">Transmembrane</keyword>
<evidence type="ECO:0000313" key="12">
    <source>
        <dbReference type="Proteomes" id="UP000023623"/>
    </source>
</evidence>
<evidence type="ECO:0000256" key="5">
    <source>
        <dbReference type="ARBA" id="ARBA00023002"/>
    </source>
</evidence>
<evidence type="ECO:0008006" key="13">
    <source>
        <dbReference type="Google" id="ProtNLM"/>
    </source>
</evidence>
<keyword evidence="3 8" id="KW-0349">Heme</keyword>
<dbReference type="InterPro" id="IPR017972">
    <property type="entry name" value="Cyt_P450_CS"/>
</dbReference>
<evidence type="ECO:0000256" key="2">
    <source>
        <dbReference type="ARBA" id="ARBA00010617"/>
    </source>
</evidence>
<dbReference type="InterPro" id="IPR050121">
    <property type="entry name" value="Cytochrome_P450_monoxygenase"/>
</dbReference>
<dbReference type="PANTHER" id="PTHR24305:SF235">
    <property type="entry name" value="CYTOCHROME P450 MONOOXYGENASE APDB-RELATED"/>
    <property type="match status" value="1"/>
</dbReference>
<dbReference type="PRINTS" id="PR00463">
    <property type="entry name" value="EP450I"/>
</dbReference>
<organism evidence="11 12">
    <name type="scientific">Trichophyton soudanense CBS 452.61</name>
    <dbReference type="NCBI Taxonomy" id="1215331"/>
    <lineage>
        <taxon>Eukaryota</taxon>
        <taxon>Fungi</taxon>
        <taxon>Dikarya</taxon>
        <taxon>Ascomycota</taxon>
        <taxon>Pezizomycotina</taxon>
        <taxon>Eurotiomycetes</taxon>
        <taxon>Eurotiomycetidae</taxon>
        <taxon>Onygenales</taxon>
        <taxon>Arthrodermataceae</taxon>
        <taxon>Trichophyton</taxon>
    </lineage>
</organism>
<evidence type="ECO:0000256" key="8">
    <source>
        <dbReference type="PIRSR" id="PIRSR602401-1"/>
    </source>
</evidence>
<keyword evidence="12" id="KW-1185">Reference proteome</keyword>
<dbReference type="Proteomes" id="UP000023623">
    <property type="component" value="Unassembled WGS sequence"/>
</dbReference>
<dbReference type="HOGENOM" id="CLU_001570_14_0_1"/>
<dbReference type="Gene3D" id="1.10.630.10">
    <property type="entry name" value="Cytochrome P450"/>
    <property type="match status" value="1"/>
</dbReference>
<gene>
    <name evidence="11" type="ORF">H105_04049</name>
</gene>
<comment type="similarity">
    <text evidence="2 9">Belongs to the cytochrome P450 family.</text>
</comment>
<dbReference type="GO" id="GO:0005506">
    <property type="term" value="F:iron ion binding"/>
    <property type="evidence" value="ECO:0007669"/>
    <property type="project" value="InterPro"/>
</dbReference>
<keyword evidence="5 9" id="KW-0560">Oxidoreductase</keyword>
<evidence type="ECO:0000256" key="9">
    <source>
        <dbReference type="RuleBase" id="RU000461"/>
    </source>
</evidence>
<evidence type="ECO:0000256" key="10">
    <source>
        <dbReference type="SAM" id="Phobius"/>
    </source>
</evidence>
<dbReference type="InterPro" id="IPR001128">
    <property type="entry name" value="Cyt_P450"/>
</dbReference>
<dbReference type="InterPro" id="IPR036396">
    <property type="entry name" value="Cyt_P450_sf"/>
</dbReference>
<keyword evidence="10" id="KW-1133">Transmembrane helix</keyword>
<dbReference type="InterPro" id="IPR002401">
    <property type="entry name" value="Cyt_P450_E_grp-I"/>
</dbReference>
<dbReference type="PANTHER" id="PTHR24305">
    <property type="entry name" value="CYTOCHROME P450"/>
    <property type="match status" value="1"/>
</dbReference>
<dbReference type="GO" id="GO:0044550">
    <property type="term" value="P:secondary metabolite biosynthetic process"/>
    <property type="evidence" value="ECO:0007669"/>
    <property type="project" value="UniProtKB-ARBA"/>
</dbReference>
<dbReference type="GO" id="GO:0016705">
    <property type="term" value="F:oxidoreductase activity, acting on paired donors, with incorporation or reduction of molecular oxygen"/>
    <property type="evidence" value="ECO:0007669"/>
    <property type="project" value="InterPro"/>
</dbReference>
<evidence type="ECO:0000256" key="3">
    <source>
        <dbReference type="ARBA" id="ARBA00022617"/>
    </source>
</evidence>
<evidence type="ECO:0000256" key="4">
    <source>
        <dbReference type="ARBA" id="ARBA00022723"/>
    </source>
</evidence>
<keyword evidence="6 8" id="KW-0408">Iron</keyword>
<dbReference type="PROSITE" id="PS00086">
    <property type="entry name" value="CYTOCHROME_P450"/>
    <property type="match status" value="1"/>
</dbReference>
<comment type="cofactor">
    <cofactor evidence="1 8">
        <name>heme</name>
        <dbReference type="ChEBI" id="CHEBI:30413"/>
    </cofactor>
</comment>
<protein>
    <recommendedName>
        <fullName evidence="13">Cytochrome P450 oxidoreductase</fullName>
    </recommendedName>
</protein>
<dbReference type="GO" id="GO:0020037">
    <property type="term" value="F:heme binding"/>
    <property type="evidence" value="ECO:0007669"/>
    <property type="project" value="InterPro"/>
</dbReference>
<dbReference type="PRINTS" id="PR00385">
    <property type="entry name" value="P450"/>
</dbReference>
<dbReference type="CDD" id="cd11060">
    <property type="entry name" value="CYP57A1-like"/>
    <property type="match status" value="1"/>
</dbReference>
<dbReference type="OrthoDB" id="1470350at2759"/>
<name>A0A022XUD9_TRISD</name>
<keyword evidence="4 8" id="KW-0479">Metal-binding</keyword>
<feature type="binding site" description="axial binding residue" evidence="8">
    <location>
        <position position="467"/>
    </location>
    <ligand>
        <name>heme</name>
        <dbReference type="ChEBI" id="CHEBI:30413"/>
    </ligand>
    <ligandPart>
        <name>Fe</name>
        <dbReference type="ChEBI" id="CHEBI:18248"/>
    </ligandPart>
</feature>
<dbReference type="SUPFAM" id="SSF48264">
    <property type="entry name" value="Cytochrome P450"/>
    <property type="match status" value="1"/>
</dbReference>
<keyword evidence="7 9" id="KW-0503">Monooxygenase</keyword>
<dbReference type="FunFam" id="1.10.630.10:FF:000050">
    <property type="entry name" value="Cytochrome P450 monooxygenase"/>
    <property type="match status" value="1"/>
</dbReference>
<accession>A0A022XUD9</accession>
<evidence type="ECO:0000256" key="6">
    <source>
        <dbReference type="ARBA" id="ARBA00023004"/>
    </source>
</evidence>
<evidence type="ECO:0000313" key="11">
    <source>
        <dbReference type="EMBL" id="EZF74360.1"/>
    </source>
</evidence>
<dbReference type="Pfam" id="PF00067">
    <property type="entry name" value="p450"/>
    <property type="match status" value="1"/>
</dbReference>